<evidence type="ECO:0000256" key="1">
    <source>
        <dbReference type="ARBA" id="ARBA00010558"/>
    </source>
</evidence>
<comment type="similarity">
    <text evidence="1">Belongs to the protease inhibitor I11 (ecotin) family.</text>
</comment>
<dbReference type="PANTHER" id="PTHR35890:SF3">
    <property type="entry name" value="ECOTIN"/>
    <property type="match status" value="1"/>
</dbReference>
<gene>
    <name evidence="3" type="primary">eco</name>
    <name evidence="3" type="ORF">DPBNPPHM_02335</name>
</gene>
<evidence type="ECO:0000313" key="3">
    <source>
        <dbReference type="EMBL" id="CAA0117810.1"/>
    </source>
</evidence>
<reference evidence="3 4" key="1">
    <citation type="submission" date="2019-11" db="EMBL/GenBank/DDBJ databases">
        <authorList>
            <person name="Holert J."/>
        </authorList>
    </citation>
    <scope>NUCLEOTIDE SEQUENCE [LARGE SCALE GENOMIC DNA]</scope>
    <source>
        <strain evidence="3">BC5_2</strain>
    </source>
</reference>
<evidence type="ECO:0000313" key="4">
    <source>
        <dbReference type="Proteomes" id="UP000434580"/>
    </source>
</evidence>
<dbReference type="EMBL" id="CACSII010000019">
    <property type="protein sequence ID" value="CAA0117810.1"/>
    <property type="molecule type" value="Genomic_DNA"/>
</dbReference>
<dbReference type="Gene3D" id="2.60.40.550">
    <property type="entry name" value="Ecotin"/>
    <property type="match status" value="1"/>
</dbReference>
<dbReference type="Proteomes" id="UP000434580">
    <property type="component" value="Unassembled WGS sequence"/>
</dbReference>
<keyword evidence="2" id="KW-0732">Signal</keyword>
<evidence type="ECO:0000256" key="2">
    <source>
        <dbReference type="SAM" id="SignalP"/>
    </source>
</evidence>
<proteinExistence type="inferred from homology"/>
<name>A0A5S9QJE9_9GAMM</name>
<feature type="signal peptide" evidence="2">
    <location>
        <begin position="1"/>
        <end position="26"/>
    </location>
</feature>
<feature type="chain" id="PRO_5030138140" evidence="2">
    <location>
        <begin position="27"/>
        <end position="161"/>
    </location>
</feature>
<sequence>MTKHIKKQLHTFGFMALLLAGTQALADKDDIHMFPEADKNQDRFVIRVPEQEDESLFKLEIVASRLQKADCNLRALRGELDQESVKGWGYSYYELEDVKPGPSTMMACPQPAKKRYVPIVGKEFTLRYNSRLPYVIYVPKGIDVKFRIWRTTLDAESASKI</sequence>
<dbReference type="PIRSF" id="PIRSF006865">
    <property type="entry name" value="Prot_inh_ecotin"/>
    <property type="match status" value="1"/>
</dbReference>
<dbReference type="AlphaFoldDB" id="A0A5S9QJE9"/>
<protein>
    <submittedName>
        <fullName evidence="3">Ecotin</fullName>
    </submittedName>
</protein>
<dbReference type="GO" id="GO:0004867">
    <property type="term" value="F:serine-type endopeptidase inhibitor activity"/>
    <property type="evidence" value="ECO:0007669"/>
    <property type="project" value="InterPro"/>
</dbReference>
<organism evidence="3 4">
    <name type="scientific">BD1-7 clade bacterium</name>
    <dbReference type="NCBI Taxonomy" id="2029982"/>
    <lineage>
        <taxon>Bacteria</taxon>
        <taxon>Pseudomonadati</taxon>
        <taxon>Pseudomonadota</taxon>
        <taxon>Gammaproteobacteria</taxon>
        <taxon>Cellvibrionales</taxon>
        <taxon>Spongiibacteraceae</taxon>
        <taxon>BD1-7 clade</taxon>
    </lineage>
</organism>
<accession>A0A5S9QJE9</accession>
<dbReference type="InterPro" id="IPR036198">
    <property type="entry name" value="Ecotin_sf"/>
</dbReference>
<dbReference type="Pfam" id="PF03974">
    <property type="entry name" value="Ecotin"/>
    <property type="match status" value="1"/>
</dbReference>
<dbReference type="OrthoDB" id="997196at2"/>
<dbReference type="PANTHER" id="PTHR35890">
    <property type="match status" value="1"/>
</dbReference>
<dbReference type="SUPFAM" id="SSF49772">
    <property type="entry name" value="Ecotin, trypsin inhibitor"/>
    <property type="match status" value="1"/>
</dbReference>
<dbReference type="InterPro" id="IPR005658">
    <property type="entry name" value="Prot_inh_ecotin"/>
</dbReference>
<dbReference type="NCBIfam" id="NF002987">
    <property type="entry name" value="PRK03719.1"/>
    <property type="match status" value="1"/>
</dbReference>